<keyword evidence="2" id="KW-1185">Reference proteome</keyword>
<proteinExistence type="predicted"/>
<dbReference type="Proteomes" id="UP001732700">
    <property type="component" value="Chromosome 4A"/>
</dbReference>
<evidence type="ECO:0000313" key="1">
    <source>
        <dbReference type="EnsemblPlants" id="AVESA.00010b.r2.4AG0639680.1.CDS"/>
    </source>
</evidence>
<protein>
    <submittedName>
        <fullName evidence="1">Uncharacterized protein</fullName>
    </submittedName>
</protein>
<evidence type="ECO:0000313" key="2">
    <source>
        <dbReference type="Proteomes" id="UP001732700"/>
    </source>
</evidence>
<reference evidence="1" key="2">
    <citation type="submission" date="2025-09" db="UniProtKB">
        <authorList>
            <consortium name="EnsemblPlants"/>
        </authorList>
    </citation>
    <scope>IDENTIFICATION</scope>
</reference>
<reference evidence="1" key="1">
    <citation type="submission" date="2021-05" db="EMBL/GenBank/DDBJ databases">
        <authorList>
            <person name="Scholz U."/>
            <person name="Mascher M."/>
            <person name="Fiebig A."/>
        </authorList>
    </citation>
    <scope>NUCLEOTIDE SEQUENCE [LARGE SCALE GENOMIC DNA]</scope>
</reference>
<name>A0ACD5WI81_AVESA</name>
<sequence>MYLLLHMSARAVKLGSQIQDTFKQMNTAATELECFQELQKQEQMAGAYRVRNLAEEVNKQKALERTLQSRYGDLLSGYQMIQEQLEEHKKQLKLQEEAMEAENRAKEETMEAENRAKEEAMEAENRAKEEEAAAQNHAAEEENERKSHSVDEESAQITRVTDEEPAGRKEDNGDQMDMDNADVNCELVGPTPAVPDTQVTNDEASVQQSTSNAQSGDDVTTKDGACDSGQTCDKVDLSKSDGLENAGSSMDVDTGSQDVLATGATSTDVGNTALSSDRAASNEENNAVPE</sequence>
<organism evidence="1 2">
    <name type="scientific">Avena sativa</name>
    <name type="common">Oat</name>
    <dbReference type="NCBI Taxonomy" id="4498"/>
    <lineage>
        <taxon>Eukaryota</taxon>
        <taxon>Viridiplantae</taxon>
        <taxon>Streptophyta</taxon>
        <taxon>Embryophyta</taxon>
        <taxon>Tracheophyta</taxon>
        <taxon>Spermatophyta</taxon>
        <taxon>Magnoliopsida</taxon>
        <taxon>Liliopsida</taxon>
        <taxon>Poales</taxon>
        <taxon>Poaceae</taxon>
        <taxon>BOP clade</taxon>
        <taxon>Pooideae</taxon>
        <taxon>Poodae</taxon>
        <taxon>Poeae</taxon>
        <taxon>Poeae Chloroplast Group 1 (Aveneae type)</taxon>
        <taxon>Aveninae</taxon>
        <taxon>Avena</taxon>
    </lineage>
</organism>
<accession>A0ACD5WI81</accession>
<dbReference type="EnsemblPlants" id="AVESA.00010b.r2.4AG0639680.1">
    <property type="protein sequence ID" value="AVESA.00010b.r2.4AG0639680.1.CDS"/>
    <property type="gene ID" value="AVESA.00010b.r2.4AG0639680"/>
</dbReference>